<keyword evidence="1" id="KW-0479">Metal-binding</keyword>
<proteinExistence type="predicted"/>
<evidence type="ECO:0000256" key="3">
    <source>
        <dbReference type="ARBA" id="ARBA00022833"/>
    </source>
</evidence>
<organism evidence="6 7">
    <name type="scientific">Brachionus calyciflorus</name>
    <dbReference type="NCBI Taxonomy" id="104777"/>
    <lineage>
        <taxon>Eukaryota</taxon>
        <taxon>Metazoa</taxon>
        <taxon>Spiralia</taxon>
        <taxon>Gnathifera</taxon>
        <taxon>Rotifera</taxon>
        <taxon>Eurotatoria</taxon>
        <taxon>Monogononta</taxon>
        <taxon>Pseudotrocha</taxon>
        <taxon>Ploima</taxon>
        <taxon>Brachionidae</taxon>
        <taxon>Brachionus</taxon>
    </lineage>
</organism>
<dbReference type="EMBL" id="CAJNOC010001036">
    <property type="protein sequence ID" value="CAF0828909.1"/>
    <property type="molecule type" value="Genomic_DNA"/>
</dbReference>
<feature type="domain" description="MULE transposase" evidence="5">
    <location>
        <begin position="234"/>
        <end position="328"/>
    </location>
</feature>
<dbReference type="Pfam" id="PF10551">
    <property type="entry name" value="MULE"/>
    <property type="match status" value="1"/>
</dbReference>
<evidence type="ECO:0008006" key="8">
    <source>
        <dbReference type="Google" id="ProtNLM"/>
    </source>
</evidence>
<evidence type="ECO:0000313" key="7">
    <source>
        <dbReference type="Proteomes" id="UP000663879"/>
    </source>
</evidence>
<dbReference type="InterPro" id="IPR007588">
    <property type="entry name" value="Znf_FLYWCH"/>
</dbReference>
<dbReference type="AlphaFoldDB" id="A0A813UW71"/>
<gene>
    <name evidence="6" type="ORF">OXX778_LOCUS7859</name>
</gene>
<dbReference type="PANTHER" id="PTHR47160">
    <property type="entry name" value="PUTATIVE-RELATED"/>
    <property type="match status" value="1"/>
</dbReference>
<dbReference type="PANTHER" id="PTHR47160:SF8">
    <property type="entry name" value="MULE TRANSPOSASE DOMAIN-CONTAINING PROTEIN"/>
    <property type="match status" value="1"/>
</dbReference>
<evidence type="ECO:0000256" key="2">
    <source>
        <dbReference type="ARBA" id="ARBA00022771"/>
    </source>
</evidence>
<evidence type="ECO:0000259" key="5">
    <source>
        <dbReference type="Pfam" id="PF10551"/>
    </source>
</evidence>
<reference evidence="6" key="1">
    <citation type="submission" date="2021-02" db="EMBL/GenBank/DDBJ databases">
        <authorList>
            <person name="Nowell W R."/>
        </authorList>
    </citation>
    <scope>NUCLEOTIDE SEQUENCE</scope>
    <source>
        <strain evidence="6">Ploen Becks lab</strain>
    </source>
</reference>
<accession>A0A813UW71</accession>
<dbReference type="Gene3D" id="2.20.25.240">
    <property type="match status" value="1"/>
</dbReference>
<comment type="caution">
    <text evidence="6">The sequence shown here is derived from an EMBL/GenBank/DDBJ whole genome shotgun (WGS) entry which is preliminary data.</text>
</comment>
<dbReference type="InterPro" id="IPR018289">
    <property type="entry name" value="MULE_transposase_dom"/>
</dbReference>
<evidence type="ECO:0000313" key="6">
    <source>
        <dbReference type="EMBL" id="CAF0828909.1"/>
    </source>
</evidence>
<dbReference type="OrthoDB" id="10000082at2759"/>
<keyword evidence="7" id="KW-1185">Reference proteome</keyword>
<keyword evidence="3" id="KW-0862">Zinc</keyword>
<dbReference type="Pfam" id="PF04500">
    <property type="entry name" value="FLYWCH"/>
    <property type="match status" value="1"/>
</dbReference>
<sequence>MTNSMVNSKPLSLLVDYSDSESAPTTNDDTFDNFESDNNLFDLNDFGNDNEDNLDLSEKNVEANLEPDFILTKNDKPKMIFEDHEYVQDKIYNDKIYWKCAVAKPIQCKSRIHTDLNRKVLKVKNNFHYHEDDLTSYEQKISKQRICSEIKSRAATTLEKPRTIIKDVLANYPVSLASELPPIHNLKQQIVRKRAQFTKSGKLFVLYDSGQEDQDRIIILATEDNIEILNSETVWFVDGTFSVTPNAFFQIFTINVNKNNRNLALVYSFLPNKQQITYTRLFNILKSNGLSNIPQHIMCDFELAVINSIKKCFPGTNIGGCYFHLTANIWKHVTNGPRKAHKTDAEFRKYYNYLKVLPFIPTKNIVSVFNRLKSDCPASIVSLYDYFEEYYIGKQKEDGSKTRVIPSFPIPTWNVLKRISSNLPRSNNSIEAWHKALAQDINSHPEINKFVNHLIKEQNLMEICLEQIRTGVVFPRDSREIKRDESLLELSRECSKFEPIEYLERVIKLIK</sequence>
<protein>
    <recommendedName>
        <fullName evidence="8">MULE transposase domain-containing protein</fullName>
    </recommendedName>
</protein>
<evidence type="ECO:0000259" key="4">
    <source>
        <dbReference type="Pfam" id="PF04500"/>
    </source>
</evidence>
<evidence type="ECO:0000256" key="1">
    <source>
        <dbReference type="ARBA" id="ARBA00022723"/>
    </source>
</evidence>
<dbReference type="Proteomes" id="UP000663879">
    <property type="component" value="Unassembled WGS sequence"/>
</dbReference>
<feature type="domain" description="FLYWCH-type" evidence="4">
    <location>
        <begin position="69"/>
        <end position="130"/>
    </location>
</feature>
<name>A0A813UW71_9BILA</name>
<keyword evidence="2" id="KW-0863">Zinc-finger</keyword>
<dbReference type="GO" id="GO:0008270">
    <property type="term" value="F:zinc ion binding"/>
    <property type="evidence" value="ECO:0007669"/>
    <property type="project" value="UniProtKB-KW"/>
</dbReference>